<organism evidence="1 2">
    <name type="scientific">Daldinia eschscholtzii</name>
    <dbReference type="NCBI Taxonomy" id="292717"/>
    <lineage>
        <taxon>Eukaryota</taxon>
        <taxon>Fungi</taxon>
        <taxon>Dikarya</taxon>
        <taxon>Ascomycota</taxon>
        <taxon>Pezizomycotina</taxon>
        <taxon>Sordariomycetes</taxon>
        <taxon>Xylariomycetidae</taxon>
        <taxon>Xylariales</taxon>
        <taxon>Hypoxylaceae</taxon>
        <taxon>Daldinia</taxon>
    </lineage>
</organism>
<gene>
    <name evidence="1" type="ORF">Daesc_009763</name>
</gene>
<dbReference type="Proteomes" id="UP001369815">
    <property type="component" value="Unassembled WGS sequence"/>
</dbReference>
<protein>
    <submittedName>
        <fullName evidence="1">Uncharacterized protein</fullName>
    </submittedName>
</protein>
<dbReference type="EMBL" id="JBANMG010000009">
    <property type="protein sequence ID" value="KAK6949679.1"/>
    <property type="molecule type" value="Genomic_DNA"/>
</dbReference>
<sequence>MDFKGSFAARDGNKYNSVFNLTNHVNREPLLRLVQQTTLYHVRNGHTLIELWKDAYDTKYVESETEPYSLYLTAVRKTIGRMIHFDLGKPTEGKGQLDCSTLEALAKELPHTNTNRTDTKIEVRAKTDFPSPINPVEPRFSPLAPEFLPEKHVGDEIIAEPDTKEEDTPAEDVTSDPRLVIFEERCRRLGVRIASERQ</sequence>
<evidence type="ECO:0000313" key="1">
    <source>
        <dbReference type="EMBL" id="KAK6949679.1"/>
    </source>
</evidence>
<name>A0AAX6MAK9_9PEZI</name>
<dbReference type="AlphaFoldDB" id="A0AAX6MAK9"/>
<comment type="caution">
    <text evidence="1">The sequence shown here is derived from an EMBL/GenBank/DDBJ whole genome shotgun (WGS) entry which is preliminary data.</text>
</comment>
<reference evidence="1 2" key="1">
    <citation type="journal article" date="2024" name="Front Chem Biol">
        <title>Unveiling the potential of Daldinia eschscholtzii MFLUCC 19-0629 through bioactivity and bioinformatics studies for enhanced sustainable agriculture production.</title>
        <authorList>
            <person name="Brooks S."/>
            <person name="Weaver J.A."/>
            <person name="Klomchit A."/>
            <person name="Alharthi S.A."/>
            <person name="Onlamun T."/>
            <person name="Nurani R."/>
            <person name="Vong T.K."/>
            <person name="Alberti F."/>
            <person name="Greco C."/>
        </authorList>
    </citation>
    <scope>NUCLEOTIDE SEQUENCE [LARGE SCALE GENOMIC DNA]</scope>
    <source>
        <strain evidence="1">MFLUCC 19-0629</strain>
    </source>
</reference>
<keyword evidence="2" id="KW-1185">Reference proteome</keyword>
<accession>A0AAX6MAK9</accession>
<proteinExistence type="predicted"/>
<evidence type="ECO:0000313" key="2">
    <source>
        <dbReference type="Proteomes" id="UP001369815"/>
    </source>
</evidence>